<accession>X1MHA3</accession>
<sequence length="310" mass="35010">HIPPIGRQKGLINKFKDELLRFVSFYQSILRFQPVNPSNMKEQLILREAVRFLNQLGNSPLRNTHIIYRPLPDQEPASEHYYTEIGIYRGLSLYSGAERHIRLYPLISDPNVTLNDLRGILDGLEDVITSPGFDSEENYHNVILDGGLKTRLFGMTLQRVFQGLFRIYNELFVSIVYLTLQSVLSQFPKCGKGWTLVLASDNLFMPGEIKVGERLLSELPEDADVILFGAGSEVPLPKDRNELNKLVTVLEEEGKKIRQRVEIGEKKARIDSDLAVGLEDEGFGETVKKVRDENLTGLGLISADAETGRL</sequence>
<proteinExistence type="predicted"/>
<name>X1MHA3_9ZZZZ</name>
<feature type="non-terminal residue" evidence="1">
    <location>
        <position position="1"/>
    </location>
</feature>
<evidence type="ECO:0000313" key="1">
    <source>
        <dbReference type="EMBL" id="GAI14085.1"/>
    </source>
</evidence>
<dbReference type="AlphaFoldDB" id="X1MHA3"/>
<protein>
    <submittedName>
        <fullName evidence="1">Uncharacterized protein</fullName>
    </submittedName>
</protein>
<organism evidence="1">
    <name type="scientific">marine sediment metagenome</name>
    <dbReference type="NCBI Taxonomy" id="412755"/>
    <lineage>
        <taxon>unclassified sequences</taxon>
        <taxon>metagenomes</taxon>
        <taxon>ecological metagenomes</taxon>
    </lineage>
</organism>
<reference evidence="1" key="1">
    <citation type="journal article" date="2014" name="Front. Microbiol.">
        <title>High frequency of phylogenetically diverse reductive dehalogenase-homologous genes in deep subseafloor sedimentary metagenomes.</title>
        <authorList>
            <person name="Kawai M."/>
            <person name="Futagami T."/>
            <person name="Toyoda A."/>
            <person name="Takaki Y."/>
            <person name="Nishi S."/>
            <person name="Hori S."/>
            <person name="Arai W."/>
            <person name="Tsubouchi T."/>
            <person name="Morono Y."/>
            <person name="Uchiyama I."/>
            <person name="Ito T."/>
            <person name="Fujiyama A."/>
            <person name="Inagaki F."/>
            <person name="Takami H."/>
        </authorList>
    </citation>
    <scope>NUCLEOTIDE SEQUENCE</scope>
    <source>
        <strain evidence="1">Expedition CK06-06</strain>
    </source>
</reference>
<gene>
    <name evidence="1" type="ORF">S06H3_09149</name>
</gene>
<dbReference type="EMBL" id="BARV01003973">
    <property type="protein sequence ID" value="GAI14085.1"/>
    <property type="molecule type" value="Genomic_DNA"/>
</dbReference>
<comment type="caution">
    <text evidence="1">The sequence shown here is derived from an EMBL/GenBank/DDBJ whole genome shotgun (WGS) entry which is preliminary data.</text>
</comment>
<feature type="non-terminal residue" evidence="1">
    <location>
        <position position="310"/>
    </location>
</feature>